<evidence type="ECO:0000313" key="12">
    <source>
        <dbReference type="EMBL" id="KAG5401277.1"/>
    </source>
</evidence>
<sequence>MEAAIAQRVQYPSWVDCRKFEGKPLGSLRYSQRVKEDKRFRGLVALAHLQPDRRYDQRRSVSSEVSCSDNNSSALLEAGSVHPFDEDLILKARMMGSGKTTVGKLMSKVLGYSFFDCDTLIEEAMNGTSVAEIFEHHGESFFRGKETDALKKLSSMYQLVVSTGGGAVIRPINWKYMNKGVSIWLDVPLEALAHRIAAVGTDSRPLLHDESGDAYTVAFKRLSTIWDERGEAYTNANARVSLESIAVKLGYKDVSDLTPTEIAIEAFEQVQSFLEKEETVEIPDGDL</sequence>
<name>A0ABQ7MRC7_BRACM</name>
<evidence type="ECO:0000256" key="6">
    <source>
        <dbReference type="ARBA" id="ARBA00022679"/>
    </source>
</evidence>
<evidence type="ECO:0000256" key="7">
    <source>
        <dbReference type="ARBA" id="ARBA00022741"/>
    </source>
</evidence>
<keyword evidence="7" id="KW-0547">Nucleotide-binding</keyword>
<dbReference type="Gene3D" id="3.40.50.300">
    <property type="entry name" value="P-loop containing nucleotide triphosphate hydrolases"/>
    <property type="match status" value="1"/>
</dbReference>
<protein>
    <recommendedName>
        <fullName evidence="4">shikimate kinase</fullName>
        <ecNumber evidence="4">2.7.1.71</ecNumber>
    </recommendedName>
</protein>
<dbReference type="PANTHER" id="PTHR21087:SF16">
    <property type="entry name" value="SHIKIMATE KINASE 1, CHLOROPLASTIC"/>
    <property type="match status" value="1"/>
</dbReference>
<evidence type="ECO:0000256" key="2">
    <source>
        <dbReference type="ARBA" id="ARBA00004842"/>
    </source>
</evidence>
<evidence type="ECO:0000256" key="11">
    <source>
        <dbReference type="ARBA" id="ARBA00048567"/>
    </source>
</evidence>
<keyword evidence="13" id="KW-1185">Reference proteome</keyword>
<evidence type="ECO:0000256" key="1">
    <source>
        <dbReference type="ARBA" id="ARBA00002641"/>
    </source>
</evidence>
<evidence type="ECO:0000256" key="4">
    <source>
        <dbReference type="ARBA" id="ARBA00012154"/>
    </source>
</evidence>
<dbReference type="PRINTS" id="PR01100">
    <property type="entry name" value="SHIKIMTKNASE"/>
</dbReference>
<comment type="caution">
    <text evidence="12">The sequence shown here is derived from an EMBL/GenBank/DDBJ whole genome shotgun (WGS) entry which is preliminary data.</text>
</comment>
<comment type="catalytic activity">
    <reaction evidence="11">
        <text>shikimate + ATP = 3-phosphoshikimate + ADP + H(+)</text>
        <dbReference type="Rhea" id="RHEA:13121"/>
        <dbReference type="ChEBI" id="CHEBI:15378"/>
        <dbReference type="ChEBI" id="CHEBI:30616"/>
        <dbReference type="ChEBI" id="CHEBI:36208"/>
        <dbReference type="ChEBI" id="CHEBI:145989"/>
        <dbReference type="ChEBI" id="CHEBI:456216"/>
        <dbReference type="EC" id="2.7.1.71"/>
    </reaction>
</comment>
<dbReference type="Pfam" id="PF01202">
    <property type="entry name" value="SKI"/>
    <property type="match status" value="1"/>
</dbReference>
<dbReference type="SUPFAM" id="SSF52540">
    <property type="entry name" value="P-loop containing nucleoside triphosphate hydrolases"/>
    <property type="match status" value="1"/>
</dbReference>
<keyword evidence="10" id="KW-0057">Aromatic amino acid biosynthesis</keyword>
<comment type="function">
    <text evidence="1">Catalyzes the specific phosphorylation of the 3-hydroxyl group of shikimic acid using ATP as a cosubstrate.</text>
</comment>
<organism evidence="12 13">
    <name type="scientific">Brassica rapa subsp. trilocularis</name>
    <dbReference type="NCBI Taxonomy" id="1813537"/>
    <lineage>
        <taxon>Eukaryota</taxon>
        <taxon>Viridiplantae</taxon>
        <taxon>Streptophyta</taxon>
        <taxon>Embryophyta</taxon>
        <taxon>Tracheophyta</taxon>
        <taxon>Spermatophyta</taxon>
        <taxon>Magnoliopsida</taxon>
        <taxon>eudicotyledons</taxon>
        <taxon>Gunneridae</taxon>
        <taxon>Pentapetalae</taxon>
        <taxon>rosids</taxon>
        <taxon>malvids</taxon>
        <taxon>Brassicales</taxon>
        <taxon>Brassicaceae</taxon>
        <taxon>Brassiceae</taxon>
        <taxon>Brassica</taxon>
    </lineage>
</organism>
<dbReference type="InterPro" id="IPR031322">
    <property type="entry name" value="Shikimate/glucono_kinase"/>
</dbReference>
<comment type="similarity">
    <text evidence="3">Belongs to the shikimate kinase family.</text>
</comment>
<evidence type="ECO:0000256" key="8">
    <source>
        <dbReference type="ARBA" id="ARBA00022777"/>
    </source>
</evidence>
<evidence type="ECO:0000313" key="13">
    <source>
        <dbReference type="Proteomes" id="UP000823674"/>
    </source>
</evidence>
<dbReference type="PROSITE" id="PS01128">
    <property type="entry name" value="SHIKIMATE_KINASE"/>
    <property type="match status" value="1"/>
</dbReference>
<gene>
    <name evidence="12" type="primary">A04p021910.1_BraROA</name>
    <name evidence="12" type="ORF">IGI04_015884</name>
</gene>
<comment type="pathway">
    <text evidence="2">Metabolic intermediate biosynthesis; chorismate biosynthesis; chorismate from D-erythrose 4-phosphate and phosphoenolpyruvate: step 5/7.</text>
</comment>
<dbReference type="InterPro" id="IPR027417">
    <property type="entry name" value="P-loop_NTPase"/>
</dbReference>
<keyword evidence="9" id="KW-0067">ATP-binding</keyword>
<reference evidence="12 13" key="1">
    <citation type="submission" date="2021-03" db="EMBL/GenBank/DDBJ databases">
        <authorList>
            <person name="King G.J."/>
            <person name="Bancroft I."/>
            <person name="Baten A."/>
            <person name="Bloomfield J."/>
            <person name="Borpatragohain P."/>
            <person name="He Z."/>
            <person name="Irish N."/>
            <person name="Irwin J."/>
            <person name="Liu K."/>
            <person name="Mauleon R.P."/>
            <person name="Moore J."/>
            <person name="Morris R."/>
            <person name="Ostergaard L."/>
            <person name="Wang B."/>
            <person name="Wells R."/>
        </authorList>
    </citation>
    <scope>NUCLEOTIDE SEQUENCE [LARGE SCALE GENOMIC DNA]</scope>
    <source>
        <strain evidence="12">R-o-18</strain>
        <tissue evidence="12">Leaf</tissue>
    </source>
</reference>
<proteinExistence type="inferred from homology"/>
<keyword evidence="6" id="KW-0808">Transferase</keyword>
<dbReference type="CDD" id="cd00464">
    <property type="entry name" value="SK"/>
    <property type="match status" value="1"/>
</dbReference>
<evidence type="ECO:0000256" key="5">
    <source>
        <dbReference type="ARBA" id="ARBA00022605"/>
    </source>
</evidence>
<dbReference type="Proteomes" id="UP000823674">
    <property type="component" value="Chromosome A04"/>
</dbReference>
<keyword evidence="5" id="KW-0028">Amino-acid biosynthesis</keyword>
<dbReference type="PANTHER" id="PTHR21087">
    <property type="entry name" value="SHIKIMATE KINASE"/>
    <property type="match status" value="1"/>
</dbReference>
<dbReference type="EC" id="2.7.1.71" evidence="4"/>
<accession>A0ABQ7MRC7</accession>
<evidence type="ECO:0000256" key="9">
    <source>
        <dbReference type="ARBA" id="ARBA00022840"/>
    </source>
</evidence>
<dbReference type="InterPro" id="IPR000623">
    <property type="entry name" value="Shikimate_kinase/TSH1"/>
</dbReference>
<keyword evidence="8" id="KW-0418">Kinase</keyword>
<evidence type="ECO:0000256" key="10">
    <source>
        <dbReference type="ARBA" id="ARBA00023141"/>
    </source>
</evidence>
<dbReference type="EMBL" id="JADBGQ010000004">
    <property type="protein sequence ID" value="KAG5401277.1"/>
    <property type="molecule type" value="Genomic_DNA"/>
</dbReference>
<dbReference type="InterPro" id="IPR023000">
    <property type="entry name" value="Shikimate_kinase_CS"/>
</dbReference>
<dbReference type="HAMAP" id="MF_00109">
    <property type="entry name" value="Shikimate_kinase"/>
    <property type="match status" value="1"/>
</dbReference>
<evidence type="ECO:0000256" key="3">
    <source>
        <dbReference type="ARBA" id="ARBA00006997"/>
    </source>
</evidence>